<keyword evidence="3" id="KW-1185">Reference proteome</keyword>
<dbReference type="EMBL" id="CP036526">
    <property type="protein sequence ID" value="QDT08121.1"/>
    <property type="molecule type" value="Genomic_DNA"/>
</dbReference>
<accession>A0A517NLW8</accession>
<dbReference type="GO" id="GO:0016788">
    <property type="term" value="F:hydrolase activity, acting on ester bonds"/>
    <property type="evidence" value="ECO:0007669"/>
    <property type="project" value="UniProtKB-ARBA"/>
</dbReference>
<feature type="region of interest" description="Disordered" evidence="1">
    <location>
        <begin position="31"/>
        <end position="59"/>
    </location>
</feature>
<dbReference type="SUPFAM" id="SSF52266">
    <property type="entry name" value="SGNH hydrolase"/>
    <property type="match status" value="1"/>
</dbReference>
<gene>
    <name evidence="2" type="ORF">K239x_00520</name>
</gene>
<protein>
    <recommendedName>
        <fullName evidence="4">GDSL-like Lipase/Acylhydrolase</fullName>
    </recommendedName>
</protein>
<evidence type="ECO:0000313" key="2">
    <source>
        <dbReference type="EMBL" id="QDT08121.1"/>
    </source>
</evidence>
<dbReference type="AlphaFoldDB" id="A0A517NLW8"/>
<reference evidence="2 3" key="1">
    <citation type="submission" date="2019-02" db="EMBL/GenBank/DDBJ databases">
        <title>Deep-cultivation of Planctomycetes and their phenomic and genomic characterization uncovers novel biology.</title>
        <authorList>
            <person name="Wiegand S."/>
            <person name="Jogler M."/>
            <person name="Boedeker C."/>
            <person name="Pinto D."/>
            <person name="Vollmers J."/>
            <person name="Rivas-Marin E."/>
            <person name="Kohn T."/>
            <person name="Peeters S.H."/>
            <person name="Heuer A."/>
            <person name="Rast P."/>
            <person name="Oberbeckmann S."/>
            <person name="Bunk B."/>
            <person name="Jeske O."/>
            <person name="Meyerdierks A."/>
            <person name="Storesund J.E."/>
            <person name="Kallscheuer N."/>
            <person name="Luecker S."/>
            <person name="Lage O.M."/>
            <person name="Pohl T."/>
            <person name="Merkel B.J."/>
            <person name="Hornburger P."/>
            <person name="Mueller R.-W."/>
            <person name="Bruemmer F."/>
            <person name="Labrenz M."/>
            <person name="Spormann A.M."/>
            <person name="Op den Camp H."/>
            <person name="Overmann J."/>
            <person name="Amann R."/>
            <person name="Jetten M.S.M."/>
            <person name="Mascher T."/>
            <person name="Medema M.H."/>
            <person name="Devos D.P."/>
            <person name="Kaster A.-K."/>
            <person name="Ovreas L."/>
            <person name="Rohde M."/>
            <person name="Galperin M.Y."/>
            <person name="Jogler C."/>
        </authorList>
    </citation>
    <scope>NUCLEOTIDE SEQUENCE [LARGE SCALE GENOMIC DNA]</scope>
    <source>
        <strain evidence="2 3">K23_9</strain>
    </source>
</reference>
<name>A0A517NLW8_9BACT</name>
<dbReference type="CDD" id="cd00229">
    <property type="entry name" value="SGNH_hydrolase"/>
    <property type="match status" value="1"/>
</dbReference>
<evidence type="ECO:0000256" key="1">
    <source>
        <dbReference type="SAM" id="MobiDB-lite"/>
    </source>
</evidence>
<evidence type="ECO:0008006" key="4">
    <source>
        <dbReference type="Google" id="ProtNLM"/>
    </source>
</evidence>
<evidence type="ECO:0000313" key="3">
    <source>
        <dbReference type="Proteomes" id="UP000319817"/>
    </source>
</evidence>
<proteinExistence type="predicted"/>
<dbReference type="InterPro" id="IPR036514">
    <property type="entry name" value="SGNH_hydro_sf"/>
</dbReference>
<organism evidence="2 3">
    <name type="scientific">Stieleria marina</name>
    <dbReference type="NCBI Taxonomy" id="1930275"/>
    <lineage>
        <taxon>Bacteria</taxon>
        <taxon>Pseudomonadati</taxon>
        <taxon>Planctomycetota</taxon>
        <taxon>Planctomycetia</taxon>
        <taxon>Pirellulales</taxon>
        <taxon>Pirellulaceae</taxon>
        <taxon>Stieleria</taxon>
    </lineage>
</organism>
<sequence length="261" mass="28255">MKTVLQNSLVVALVAGVFCATFNDLTPSFAQEAATQKKSPEKKRPAKKKRAPNPAFQPPEIQEGLPNVLLIGDSISIGYMVPARQELKGIANVFRPSTNCGPTTNGVAKVDAWVGDRKWDVIHFNFGLHDLKYMGPKGQNLADPQSAESKPQVSIDDYAANLTTIAKRLKKTGATVIWRQTTPVPEGAKGRVVGDSRQYNEVAAKVMEEVGGIQTDAMFDFATKEVQTLPANVHYSKEGSAKLGAHVADVVKQALSSRVKK</sequence>
<dbReference type="Proteomes" id="UP000319817">
    <property type="component" value="Chromosome"/>
</dbReference>
<dbReference type="RefSeq" id="WP_145415718.1">
    <property type="nucleotide sequence ID" value="NZ_CP036526.1"/>
</dbReference>
<dbReference type="Gene3D" id="3.40.50.1110">
    <property type="entry name" value="SGNH hydrolase"/>
    <property type="match status" value="1"/>
</dbReference>
<dbReference type="OrthoDB" id="9815670at2"/>